<evidence type="ECO:0000259" key="2">
    <source>
        <dbReference type="Pfam" id="PF00135"/>
    </source>
</evidence>
<evidence type="ECO:0000313" key="3">
    <source>
        <dbReference type="EMBL" id="ACT53737.1"/>
    </source>
</evidence>
<reference evidence="3" key="1">
    <citation type="journal article" date="2010" name="Arch. Insect Biochem. Physiol.">
        <title>Characterization of four esterase genes and esterase activity from the gut of the termite Reticulitermes flavipes.</title>
        <authorList>
            <person name="Wheeler M.M."/>
            <person name="Tarver M.R."/>
            <person name="Coy M.R."/>
            <person name="Scharf M.E."/>
        </authorList>
    </citation>
    <scope>NUCLEOTIDE SEQUENCE</scope>
</reference>
<dbReference type="Pfam" id="PF00135">
    <property type="entry name" value="COesterase"/>
    <property type="match status" value="1"/>
</dbReference>
<keyword evidence="3" id="KW-0378">Hydrolase</keyword>
<proteinExistence type="evidence at transcript level"/>
<sequence>MDARFEDVAPVASAYDTSPRKNEISRLIRKFYFGDRHIDNDTTTSVVNMLTDGWFLQGADPAVSLHALRGPAPVFYYHFTYRGSVSFITLFGNATESHGVSHGDDLIYLFPSESISPGTKLTAKDERVVDIMTTVWTNFARTGNPNLSPDNAVQWRPVSSSHDKEYVQIDSEGLTPKKGLLEERANFWNSLPLKSSHSGSATSEL</sequence>
<dbReference type="Gene3D" id="3.40.50.1820">
    <property type="entry name" value="alpha/beta hydrolase"/>
    <property type="match status" value="1"/>
</dbReference>
<keyword evidence="1" id="KW-0325">Glycoprotein</keyword>
<organism evidence="3">
    <name type="scientific">Reticulitermes flavipes</name>
    <name type="common">Eastern subterranean termite</name>
    <dbReference type="NCBI Taxonomy" id="36989"/>
    <lineage>
        <taxon>Eukaryota</taxon>
        <taxon>Metazoa</taxon>
        <taxon>Ecdysozoa</taxon>
        <taxon>Arthropoda</taxon>
        <taxon>Hexapoda</taxon>
        <taxon>Insecta</taxon>
        <taxon>Pterygota</taxon>
        <taxon>Neoptera</taxon>
        <taxon>Polyneoptera</taxon>
        <taxon>Dictyoptera</taxon>
        <taxon>Blattodea</taxon>
        <taxon>Blattoidea</taxon>
        <taxon>Termitoidae</taxon>
        <taxon>Rhinotermitidae</taxon>
        <taxon>Reticulitermes</taxon>
        <taxon>Reticulitermes</taxon>
    </lineage>
</organism>
<dbReference type="InterPro" id="IPR029058">
    <property type="entry name" value="AB_hydrolase_fold"/>
</dbReference>
<accession>D8UUL3</accession>
<feature type="domain" description="Carboxylesterase type B" evidence="2">
    <location>
        <begin position="17"/>
        <end position="188"/>
    </location>
</feature>
<dbReference type="SUPFAM" id="SSF53474">
    <property type="entry name" value="alpha/beta-Hydrolases"/>
    <property type="match status" value="1"/>
</dbReference>
<dbReference type="GO" id="GO:0106435">
    <property type="term" value="F:carboxylesterase activity"/>
    <property type="evidence" value="ECO:0007669"/>
    <property type="project" value="UniProtKB-EC"/>
</dbReference>
<dbReference type="EC" id="3.1.1.1" evidence="3"/>
<dbReference type="InterPro" id="IPR002018">
    <property type="entry name" value="CarbesteraseB"/>
</dbReference>
<dbReference type="AlphaFoldDB" id="D8UUL3"/>
<name>D8UUL3_RETFL</name>
<protein>
    <submittedName>
        <fullName evidence="3">Feruloyl esterase-like protein Est2</fullName>
        <ecNumber evidence="3">3.1.1.1</ecNumber>
    </submittedName>
</protein>
<evidence type="ECO:0000256" key="1">
    <source>
        <dbReference type="ARBA" id="ARBA00023180"/>
    </source>
</evidence>
<dbReference type="EMBL" id="GQ180945">
    <property type="protein sequence ID" value="ACT53737.1"/>
    <property type="molecule type" value="mRNA"/>
</dbReference>
<dbReference type="PANTHER" id="PTHR11559">
    <property type="entry name" value="CARBOXYLESTERASE"/>
    <property type="match status" value="1"/>
</dbReference>
<dbReference type="InterPro" id="IPR050309">
    <property type="entry name" value="Type-B_Carboxylest/Lipase"/>
</dbReference>